<evidence type="ECO:0000259" key="9">
    <source>
        <dbReference type="SMART" id="SM01007"/>
    </source>
</evidence>
<dbReference type="SMART" id="SM01007">
    <property type="entry name" value="Aldolase_II"/>
    <property type="match status" value="1"/>
</dbReference>
<feature type="domain" description="Class II aldolase/adducin N-terminal" evidence="9">
    <location>
        <begin position="7"/>
        <end position="195"/>
    </location>
</feature>
<reference evidence="10 11" key="1">
    <citation type="journal article" date="2019" name="Syst. Appl. Microbiol.">
        <title>Microvirga tunisiensis sp. nov., a root nodule symbiotic bacterium isolated from Lupinus micranthus and L. luteus grown in Northern Tunisia.</title>
        <authorList>
            <person name="Msaddak A."/>
            <person name="Rejili M."/>
            <person name="Duran D."/>
            <person name="Mars M."/>
            <person name="Palacios J.M."/>
            <person name="Ruiz-Argueso T."/>
            <person name="Rey L."/>
            <person name="Imperial J."/>
        </authorList>
    </citation>
    <scope>NUCLEOTIDE SEQUENCE [LARGE SCALE GENOMIC DNA]</scope>
    <source>
        <strain evidence="10 11">Lmie10</strain>
    </source>
</reference>
<comment type="catalytic activity">
    <reaction evidence="1">
        <text>L-ribulose 5-phosphate = D-xylulose 5-phosphate</text>
        <dbReference type="Rhea" id="RHEA:22368"/>
        <dbReference type="ChEBI" id="CHEBI:57737"/>
        <dbReference type="ChEBI" id="CHEBI:58226"/>
        <dbReference type="EC" id="5.1.3.4"/>
    </reaction>
</comment>
<proteinExistence type="inferred from homology"/>
<dbReference type="InterPro" id="IPR001303">
    <property type="entry name" value="Aldolase_II/adducin_N"/>
</dbReference>
<evidence type="ECO:0000256" key="3">
    <source>
        <dbReference type="ARBA" id="ARBA00010037"/>
    </source>
</evidence>
<evidence type="ECO:0000256" key="5">
    <source>
        <dbReference type="ARBA" id="ARBA00022723"/>
    </source>
</evidence>
<dbReference type="OrthoDB" id="5291399at2"/>
<dbReference type="GO" id="GO:0008742">
    <property type="term" value="F:L-ribulose-phosphate 4-epimerase activity"/>
    <property type="evidence" value="ECO:0007669"/>
    <property type="project" value="UniProtKB-EC"/>
</dbReference>
<dbReference type="FunFam" id="3.40.225.10:FF:000001">
    <property type="entry name" value="L-ribulose-5-phosphate 4-epimerase UlaF"/>
    <property type="match status" value="1"/>
</dbReference>
<dbReference type="EMBL" id="VOSK01000014">
    <property type="protein sequence ID" value="MPR24977.1"/>
    <property type="molecule type" value="Genomic_DNA"/>
</dbReference>
<dbReference type="NCBIfam" id="NF009003">
    <property type="entry name" value="PRK12348.1"/>
    <property type="match status" value="1"/>
</dbReference>
<dbReference type="SUPFAM" id="SSF53639">
    <property type="entry name" value="AraD/HMP-PK domain-like"/>
    <property type="match status" value="1"/>
</dbReference>
<protein>
    <recommendedName>
        <fullName evidence="4">L-ribulose-5-phosphate 4-epimerase</fullName>
        <ecNumber evidence="4">5.1.3.4</ecNumber>
    </recommendedName>
</protein>
<dbReference type="NCBIfam" id="NF006047">
    <property type="entry name" value="PRK08193.1"/>
    <property type="match status" value="1"/>
</dbReference>
<evidence type="ECO:0000256" key="8">
    <source>
        <dbReference type="ARBA" id="ARBA00023277"/>
    </source>
</evidence>
<sequence>MLKQLREQVLEANLEVVRRGLVLYTFGNVSGISREDNLVVIKPSGVPYERMKADDLVITDLDGKIVWGELRPSSDLDTHIHLYKSFPDIGGVVHTHSEHATAWAQACRSIPALGTTHADYFYGPVPITRELTADEIKNDYVRATGVAITDAFGNRDPMEVPAALVAGHGPFAWGRTPDDAVHNAVVLEAVARMAMYTFSLQPNARGVSQALLDRHYFRKHGATATYGQAEK</sequence>
<dbReference type="GO" id="GO:0005829">
    <property type="term" value="C:cytosol"/>
    <property type="evidence" value="ECO:0007669"/>
    <property type="project" value="TreeGrafter"/>
</dbReference>
<keyword evidence="6" id="KW-0862">Zinc</keyword>
<evidence type="ECO:0000256" key="1">
    <source>
        <dbReference type="ARBA" id="ARBA00001726"/>
    </source>
</evidence>
<comment type="caution">
    <text evidence="10">The sequence shown here is derived from an EMBL/GenBank/DDBJ whole genome shotgun (WGS) entry which is preliminary data.</text>
</comment>
<gene>
    <name evidence="10" type="ORF">FS320_06955</name>
</gene>
<comment type="cofactor">
    <cofactor evidence="2">
        <name>Zn(2+)</name>
        <dbReference type="ChEBI" id="CHEBI:29105"/>
    </cofactor>
</comment>
<organism evidence="10 11">
    <name type="scientific">Microvirga tunisiensis</name>
    <dbReference type="NCBI Taxonomy" id="2108360"/>
    <lineage>
        <taxon>Bacteria</taxon>
        <taxon>Pseudomonadati</taxon>
        <taxon>Pseudomonadota</taxon>
        <taxon>Alphaproteobacteria</taxon>
        <taxon>Hyphomicrobiales</taxon>
        <taxon>Methylobacteriaceae</taxon>
        <taxon>Microvirga</taxon>
    </lineage>
</organism>
<dbReference type="PANTHER" id="PTHR22789">
    <property type="entry name" value="FUCULOSE PHOSPHATE ALDOLASE"/>
    <property type="match status" value="1"/>
</dbReference>
<keyword evidence="8" id="KW-0119">Carbohydrate metabolism</keyword>
<dbReference type="Gene3D" id="3.40.225.10">
    <property type="entry name" value="Class II aldolase/adducin N-terminal domain"/>
    <property type="match status" value="1"/>
</dbReference>
<dbReference type="GO" id="GO:0046872">
    <property type="term" value="F:metal ion binding"/>
    <property type="evidence" value="ECO:0007669"/>
    <property type="project" value="UniProtKB-KW"/>
</dbReference>
<evidence type="ECO:0000313" key="10">
    <source>
        <dbReference type="EMBL" id="MPR24977.1"/>
    </source>
</evidence>
<comment type="similarity">
    <text evidence="3">Belongs to the aldolase class II family. AraD/FucA subfamily.</text>
</comment>
<evidence type="ECO:0000313" key="11">
    <source>
        <dbReference type="Proteomes" id="UP000403266"/>
    </source>
</evidence>
<dbReference type="InterPro" id="IPR050197">
    <property type="entry name" value="Aldolase_class_II_sugar_metab"/>
</dbReference>
<dbReference type="GO" id="GO:0019323">
    <property type="term" value="P:pentose catabolic process"/>
    <property type="evidence" value="ECO:0007669"/>
    <property type="project" value="TreeGrafter"/>
</dbReference>
<dbReference type="RefSeq" id="WP_152710360.1">
    <property type="nucleotide sequence ID" value="NZ_VOSJ01000067.1"/>
</dbReference>
<dbReference type="EC" id="5.1.3.4" evidence="4"/>
<evidence type="ECO:0000256" key="7">
    <source>
        <dbReference type="ARBA" id="ARBA00023235"/>
    </source>
</evidence>
<dbReference type="InterPro" id="IPR036409">
    <property type="entry name" value="Aldolase_II/adducin_N_sf"/>
</dbReference>
<dbReference type="AlphaFoldDB" id="A0A5N7MDX9"/>
<dbReference type="PANTHER" id="PTHR22789:SF8">
    <property type="entry name" value="L-RIBULOSE-5-PHOSPHATE 4-EPIMERASE SGBE"/>
    <property type="match status" value="1"/>
</dbReference>
<name>A0A5N7MDX9_9HYPH</name>
<dbReference type="Pfam" id="PF00596">
    <property type="entry name" value="Aldolase_II"/>
    <property type="match status" value="1"/>
</dbReference>
<evidence type="ECO:0000256" key="6">
    <source>
        <dbReference type="ARBA" id="ARBA00022833"/>
    </source>
</evidence>
<evidence type="ECO:0000256" key="2">
    <source>
        <dbReference type="ARBA" id="ARBA00001947"/>
    </source>
</evidence>
<dbReference type="GO" id="GO:0016832">
    <property type="term" value="F:aldehyde-lyase activity"/>
    <property type="evidence" value="ECO:0007669"/>
    <property type="project" value="TreeGrafter"/>
</dbReference>
<dbReference type="Proteomes" id="UP000403266">
    <property type="component" value="Unassembled WGS sequence"/>
</dbReference>
<evidence type="ECO:0000256" key="4">
    <source>
        <dbReference type="ARBA" id="ARBA00013186"/>
    </source>
</evidence>
<keyword evidence="5" id="KW-0479">Metal-binding</keyword>
<keyword evidence="11" id="KW-1185">Reference proteome</keyword>
<accession>A0A5N7MDX9</accession>
<keyword evidence="7" id="KW-0413">Isomerase</keyword>